<reference evidence="2" key="1">
    <citation type="submission" date="2023-10" db="EMBL/GenBank/DDBJ databases">
        <authorList>
            <person name="Chen Y."/>
            <person name="Shah S."/>
            <person name="Dougan E. K."/>
            <person name="Thang M."/>
            <person name="Chan C."/>
        </authorList>
    </citation>
    <scope>NUCLEOTIDE SEQUENCE [LARGE SCALE GENOMIC DNA]</scope>
</reference>
<proteinExistence type="predicted"/>
<dbReference type="Proteomes" id="UP001189429">
    <property type="component" value="Unassembled WGS sequence"/>
</dbReference>
<accession>A0ABN9S013</accession>
<feature type="region of interest" description="Disordered" evidence="1">
    <location>
        <begin position="246"/>
        <end position="338"/>
    </location>
</feature>
<organism evidence="2 3">
    <name type="scientific">Prorocentrum cordatum</name>
    <dbReference type="NCBI Taxonomy" id="2364126"/>
    <lineage>
        <taxon>Eukaryota</taxon>
        <taxon>Sar</taxon>
        <taxon>Alveolata</taxon>
        <taxon>Dinophyceae</taxon>
        <taxon>Prorocentrales</taxon>
        <taxon>Prorocentraceae</taxon>
        <taxon>Prorocentrum</taxon>
    </lineage>
</organism>
<feature type="compositionally biased region" description="Low complexity" evidence="1">
    <location>
        <begin position="251"/>
        <end position="283"/>
    </location>
</feature>
<sequence>MGNKSKKELLLDIDKEVQLITNDICAGSNIDDASAEFASNRLAKIYHSESLGRIQTLRKLDPFWADEQRKATGQTDEEMDDEFREFWLAMEKKNFYFDLDENTPNPAAAKWRRAKAANQGLADEYKKKKGFSDKAAYRQDWLKREFDKWAQRVQYKAGEINEKAESKDGQYISLAKIAVEEGGGRAGLRAAINWAHYCILLGGEMLEYCDGTKQMKYLHIVHRLTDTYKKINAKWTTWTHMEDPALPAPTAPAGGAPAALPAPEAASGEPAQEPAPSAAQPKSRASKKKTGAAAGEEAAPAGKKRKCNQGDDTGDAGKSTGDGNDGEPTGGHGKKVPTKSPAWLVEFRKVKNVYNIVTSQARTVSESIKNDKKWAWAMAKVSDPNDPDGEPMSLNKHMNDALTEQVNDLLKKDQQVASLFTVEQIAEFKKGCSSDADFETAVVRANNSMTMPLGKLQLETKKLLRQHASRMEFEDSPAK</sequence>
<evidence type="ECO:0000313" key="3">
    <source>
        <dbReference type="Proteomes" id="UP001189429"/>
    </source>
</evidence>
<protein>
    <submittedName>
        <fullName evidence="2">Uncharacterized protein</fullName>
    </submittedName>
</protein>
<comment type="caution">
    <text evidence="2">The sequence shown here is derived from an EMBL/GenBank/DDBJ whole genome shotgun (WGS) entry which is preliminary data.</text>
</comment>
<feature type="compositionally biased region" description="Low complexity" evidence="1">
    <location>
        <begin position="291"/>
        <end position="301"/>
    </location>
</feature>
<evidence type="ECO:0000313" key="2">
    <source>
        <dbReference type="EMBL" id="CAK0824281.1"/>
    </source>
</evidence>
<dbReference type="EMBL" id="CAUYUJ010008557">
    <property type="protein sequence ID" value="CAK0824281.1"/>
    <property type="molecule type" value="Genomic_DNA"/>
</dbReference>
<name>A0ABN9S013_9DINO</name>
<evidence type="ECO:0000256" key="1">
    <source>
        <dbReference type="SAM" id="MobiDB-lite"/>
    </source>
</evidence>
<keyword evidence="3" id="KW-1185">Reference proteome</keyword>
<gene>
    <name evidence="2" type="ORF">PCOR1329_LOCUS24728</name>
</gene>